<dbReference type="PANTHER" id="PTHR36174:SF1">
    <property type="entry name" value="LIPID II:GLYCINE GLYCYLTRANSFERASE"/>
    <property type="match status" value="1"/>
</dbReference>
<feature type="domain" description="BioF2-like acetyltransferase" evidence="7">
    <location>
        <begin position="171"/>
        <end position="311"/>
    </location>
</feature>
<dbReference type="InterPro" id="IPR003447">
    <property type="entry name" value="FEMABX"/>
</dbReference>
<keyword evidence="2" id="KW-0808">Transferase</keyword>
<reference evidence="8 9" key="1">
    <citation type="submission" date="2019-10" db="EMBL/GenBank/DDBJ databases">
        <title>Dictyobacter vulcani sp. nov., within the class Ktedonobacteria, isolated from soil of volcanic Mt. Zao.</title>
        <authorList>
            <person name="Zheng Y."/>
            <person name="Wang C.M."/>
            <person name="Sakai Y."/>
            <person name="Abe K."/>
            <person name="Yokota A."/>
            <person name="Yabe S."/>
        </authorList>
    </citation>
    <scope>NUCLEOTIDE SEQUENCE [LARGE SCALE GENOMIC DNA]</scope>
    <source>
        <strain evidence="8 9">W12</strain>
    </source>
</reference>
<dbReference type="GO" id="GO:0008360">
    <property type="term" value="P:regulation of cell shape"/>
    <property type="evidence" value="ECO:0007669"/>
    <property type="project" value="UniProtKB-KW"/>
</dbReference>
<evidence type="ECO:0000256" key="4">
    <source>
        <dbReference type="ARBA" id="ARBA00022984"/>
    </source>
</evidence>
<comment type="caution">
    <text evidence="8">The sequence shown here is derived from an EMBL/GenBank/DDBJ whole genome shotgun (WGS) entry which is preliminary data.</text>
</comment>
<keyword evidence="6" id="KW-0961">Cell wall biogenesis/degradation</keyword>
<evidence type="ECO:0000256" key="1">
    <source>
        <dbReference type="ARBA" id="ARBA00009943"/>
    </source>
</evidence>
<gene>
    <name evidence="8" type="ORF">KDW_22600</name>
</gene>
<evidence type="ECO:0000313" key="9">
    <source>
        <dbReference type="Proteomes" id="UP000326912"/>
    </source>
</evidence>
<evidence type="ECO:0000256" key="5">
    <source>
        <dbReference type="ARBA" id="ARBA00023315"/>
    </source>
</evidence>
<proteinExistence type="inferred from homology"/>
<accession>A0A5J4KFA9</accession>
<comment type="similarity">
    <text evidence="1">Belongs to the FemABX family.</text>
</comment>
<protein>
    <submittedName>
        <fullName evidence="8">Methicillin resistance protein</fullName>
    </submittedName>
</protein>
<name>A0A5J4KFA9_9CHLR</name>
<dbReference type="Gene3D" id="3.40.630.30">
    <property type="match status" value="2"/>
</dbReference>
<evidence type="ECO:0000313" key="8">
    <source>
        <dbReference type="EMBL" id="GER88098.1"/>
    </source>
</evidence>
<organism evidence="8 9">
    <name type="scientific">Dictyobacter vulcani</name>
    <dbReference type="NCBI Taxonomy" id="2607529"/>
    <lineage>
        <taxon>Bacteria</taxon>
        <taxon>Bacillati</taxon>
        <taxon>Chloroflexota</taxon>
        <taxon>Ktedonobacteria</taxon>
        <taxon>Ktedonobacterales</taxon>
        <taxon>Dictyobacteraceae</taxon>
        <taxon>Dictyobacter</taxon>
    </lineage>
</organism>
<dbReference type="InterPro" id="IPR050644">
    <property type="entry name" value="PG_Glycine_Bridge_Synth"/>
</dbReference>
<dbReference type="PROSITE" id="PS51191">
    <property type="entry name" value="FEMABX"/>
    <property type="match status" value="1"/>
</dbReference>
<dbReference type="PANTHER" id="PTHR36174">
    <property type="entry name" value="LIPID II:GLYCINE GLYCYLTRANSFERASE"/>
    <property type="match status" value="1"/>
</dbReference>
<dbReference type="GO" id="GO:0009252">
    <property type="term" value="P:peptidoglycan biosynthetic process"/>
    <property type="evidence" value="ECO:0007669"/>
    <property type="project" value="UniProtKB-KW"/>
</dbReference>
<dbReference type="InterPro" id="IPR016181">
    <property type="entry name" value="Acyl_CoA_acyltransferase"/>
</dbReference>
<dbReference type="EMBL" id="BKZW01000001">
    <property type="protein sequence ID" value="GER88098.1"/>
    <property type="molecule type" value="Genomic_DNA"/>
</dbReference>
<sequence>MSITIQEIHERELWNAFVSSHPHGHFLQSYEWGELSRELGERIYRLGVLEDGRLIGSMQLSVSNVPLPLPKLRPTWLYSARGPVLARQDVSILALLLKQAELIAQQERAVALRVEPNIADDDPDLDAWLAVYHKAGFLSNPNSIHGRRSWVLDIQPPVGRLYSAFTPAWQRAIDDAEQQDIVIRTSCQPDVFETYYELLSSASTRDGIFVHDKEYHWKTLQTFAATNDATILLAEQHGHPLAAKMLLRFGDWCWDMFTAERESEHSASPIHLLQYAAVQWARSRGVRFFDFRSIPDVLVPGEDLWDAYEYKKGFAGFSRLTMPTQDYVYQPLVYKPWRRLVELGREQRHKERQRAEVEQPLQSGIPEVLLDAD</sequence>
<dbReference type="SUPFAM" id="SSF55729">
    <property type="entry name" value="Acyl-CoA N-acyltransferases (Nat)"/>
    <property type="match status" value="2"/>
</dbReference>
<evidence type="ECO:0000256" key="2">
    <source>
        <dbReference type="ARBA" id="ARBA00022679"/>
    </source>
</evidence>
<evidence type="ECO:0000256" key="3">
    <source>
        <dbReference type="ARBA" id="ARBA00022960"/>
    </source>
</evidence>
<keyword evidence="4" id="KW-0573">Peptidoglycan synthesis</keyword>
<dbReference type="GO" id="GO:0016755">
    <property type="term" value="F:aminoacyltransferase activity"/>
    <property type="evidence" value="ECO:0007669"/>
    <property type="project" value="InterPro"/>
</dbReference>
<keyword evidence="9" id="KW-1185">Reference proteome</keyword>
<dbReference type="Pfam" id="PF13480">
    <property type="entry name" value="Acetyltransf_6"/>
    <property type="match status" value="1"/>
</dbReference>
<dbReference type="Proteomes" id="UP000326912">
    <property type="component" value="Unassembled WGS sequence"/>
</dbReference>
<dbReference type="Pfam" id="PF02388">
    <property type="entry name" value="FemAB"/>
    <property type="match status" value="1"/>
</dbReference>
<evidence type="ECO:0000256" key="6">
    <source>
        <dbReference type="ARBA" id="ARBA00023316"/>
    </source>
</evidence>
<dbReference type="AlphaFoldDB" id="A0A5J4KFA9"/>
<evidence type="ECO:0000259" key="7">
    <source>
        <dbReference type="Pfam" id="PF13480"/>
    </source>
</evidence>
<dbReference type="RefSeq" id="WP_151756029.1">
    <property type="nucleotide sequence ID" value="NZ_BKZW01000001.1"/>
</dbReference>
<keyword evidence="3" id="KW-0133">Cell shape</keyword>
<dbReference type="InterPro" id="IPR038740">
    <property type="entry name" value="BioF2-like_GNAT_dom"/>
</dbReference>
<keyword evidence="5" id="KW-0012">Acyltransferase</keyword>
<dbReference type="GO" id="GO:0071555">
    <property type="term" value="P:cell wall organization"/>
    <property type="evidence" value="ECO:0007669"/>
    <property type="project" value="UniProtKB-KW"/>
</dbReference>